<feature type="compositionally biased region" description="Low complexity" evidence="1">
    <location>
        <begin position="122"/>
        <end position="139"/>
    </location>
</feature>
<keyword evidence="3" id="KW-1185">Reference proteome</keyword>
<proteinExistence type="predicted"/>
<sequence>MLLVYPLRCYLALPISLPTHYRAPKTSIPAAAADRPASRSFVTLPTSPACEAVAGKKRQRTQQLRQRQRKWIHRSGNGNSNGNSNGTVSWKQTRLPSQLAAAAPPPLRHRIYTKRPSRHFPPLHLQRPQLPPAQLQPHATADLPRDAPPAEQGRAPGPLPCSSCTQAPARGHAPWTDNAEQASRGVQLPRIYRTRGCLARGSISLALDTSHPNACRGRRVLHTRRCLDPIIKST</sequence>
<evidence type="ECO:0000313" key="3">
    <source>
        <dbReference type="Proteomes" id="UP000027002"/>
    </source>
</evidence>
<reference evidence="2" key="1">
    <citation type="submission" date="2020-03" db="EMBL/GenBank/DDBJ databases">
        <title>A mixture of massive structural variations and highly conserved coding sequences in Ustilaginoidea virens genome.</title>
        <authorList>
            <person name="Zhang K."/>
            <person name="Zhao Z."/>
            <person name="Zhang Z."/>
            <person name="Li Y."/>
            <person name="Hsiang T."/>
            <person name="Sun W."/>
        </authorList>
    </citation>
    <scope>NUCLEOTIDE SEQUENCE</scope>
    <source>
        <strain evidence="2">UV-8b</strain>
    </source>
</reference>
<dbReference type="EMBL" id="CP072758">
    <property type="protein sequence ID" value="QUC22948.1"/>
    <property type="molecule type" value="Genomic_DNA"/>
</dbReference>
<feature type="compositionally biased region" description="Basic residues" evidence="1">
    <location>
        <begin position="55"/>
        <end position="73"/>
    </location>
</feature>
<evidence type="ECO:0000313" key="2">
    <source>
        <dbReference type="EMBL" id="QUC22948.1"/>
    </source>
</evidence>
<gene>
    <name evidence="2" type="ORF">UV8b_07189</name>
</gene>
<dbReference type="KEGG" id="uvi:66067966"/>
<protein>
    <submittedName>
        <fullName evidence="2">Uncharacterized protein</fullName>
    </submittedName>
</protein>
<dbReference type="AlphaFoldDB" id="A0A8E5HWQ2"/>
<accession>A0A8E5HWQ2</accession>
<feature type="region of interest" description="Disordered" evidence="1">
    <location>
        <begin position="118"/>
        <end position="157"/>
    </location>
</feature>
<organism evidence="2 3">
    <name type="scientific">Ustilaginoidea virens</name>
    <name type="common">Rice false smut fungus</name>
    <name type="synonym">Villosiclava virens</name>
    <dbReference type="NCBI Taxonomy" id="1159556"/>
    <lineage>
        <taxon>Eukaryota</taxon>
        <taxon>Fungi</taxon>
        <taxon>Dikarya</taxon>
        <taxon>Ascomycota</taxon>
        <taxon>Pezizomycotina</taxon>
        <taxon>Sordariomycetes</taxon>
        <taxon>Hypocreomycetidae</taxon>
        <taxon>Hypocreales</taxon>
        <taxon>Clavicipitaceae</taxon>
        <taxon>Ustilaginoidea</taxon>
    </lineage>
</organism>
<feature type="compositionally biased region" description="Low complexity" evidence="1">
    <location>
        <begin position="75"/>
        <end position="86"/>
    </location>
</feature>
<evidence type="ECO:0000256" key="1">
    <source>
        <dbReference type="SAM" id="MobiDB-lite"/>
    </source>
</evidence>
<dbReference type="GeneID" id="66067966"/>
<dbReference type="RefSeq" id="XP_043000621.1">
    <property type="nucleotide sequence ID" value="XM_043144686.1"/>
</dbReference>
<name>A0A8E5HWQ2_USTVR</name>
<feature type="region of interest" description="Disordered" evidence="1">
    <location>
        <begin position="53"/>
        <end position="89"/>
    </location>
</feature>
<dbReference type="Proteomes" id="UP000027002">
    <property type="component" value="Chromosome 6"/>
</dbReference>